<comment type="pathway">
    <text evidence="2">Cell wall biogenesis; peptidoglycan biosynthesis.</text>
</comment>
<keyword evidence="6" id="KW-0067">ATP-binding</keyword>
<keyword evidence="5" id="KW-0547">Nucleotide-binding</keyword>
<dbReference type="EMBL" id="LAZR01000237">
    <property type="protein sequence ID" value="KKN80086.1"/>
    <property type="molecule type" value="Genomic_DNA"/>
</dbReference>
<dbReference type="PANTHER" id="PTHR43692">
    <property type="entry name" value="UDP-N-ACETYLMURAMOYLALANINE--D-GLUTAMATE LIGASE"/>
    <property type="match status" value="1"/>
</dbReference>
<name>A0A0F9W344_9ZZZZ</name>
<comment type="subcellular location">
    <subcellularLocation>
        <location evidence="1">Cytoplasm</location>
    </subcellularLocation>
</comment>
<dbReference type="Gene3D" id="3.90.190.20">
    <property type="entry name" value="Mur ligase, C-terminal domain"/>
    <property type="match status" value="1"/>
</dbReference>
<sequence>MTTKPSSQPMQLRGRRVTVVGLGRFGGGIGAVRWLCGQGASVTVSDKADRAALADSIAQLADCDVELHLGGHDEADFVEADLLVVSPAVPPDLPPLQAAAAAGVARTTEINLLLQRCEARVVGITGSVGKSTTTAMTGEILGGAFTAHVGGNIGGSLLEALETIAPDHVVVMELSSFQLADLPQVAISPTVAVVTNLQPNHLDRHGDMASYAAAKKNIFAFQRADDVLVLNRADPVMSDWAAEAPGKVEWFDPTDEPFDLIVPGLHNQANAQAAWAAARQFGVARDTAAAALKGFSGLPHRLQFVVRRDGMSYVNDSKCTTPAGTIVAMEAFGPRGCIVIVGGSDKGIDFDNLGAALAGRAKGVVTMGPTGPAIAAAVEAHRTGDLPIVRNAPDLAAAVEHARKLASADDIVLLSPACASFDQFDNYERRGEAFVRLVTA</sequence>
<accession>A0A0F9W344</accession>
<dbReference type="PANTHER" id="PTHR43692:SF1">
    <property type="entry name" value="UDP-N-ACETYLMURAMOYLALANINE--D-GLUTAMATE LIGASE"/>
    <property type="match status" value="1"/>
</dbReference>
<dbReference type="UniPathway" id="UPA00219"/>
<dbReference type="Pfam" id="PF21799">
    <property type="entry name" value="MurD-like_N"/>
    <property type="match status" value="1"/>
</dbReference>
<dbReference type="GO" id="GO:0005524">
    <property type="term" value="F:ATP binding"/>
    <property type="evidence" value="ECO:0007669"/>
    <property type="project" value="UniProtKB-KW"/>
</dbReference>
<dbReference type="Pfam" id="PF02875">
    <property type="entry name" value="Mur_ligase_C"/>
    <property type="match status" value="1"/>
</dbReference>
<dbReference type="GO" id="GO:0005737">
    <property type="term" value="C:cytoplasm"/>
    <property type="evidence" value="ECO:0007669"/>
    <property type="project" value="UniProtKB-SubCell"/>
</dbReference>
<evidence type="ECO:0000256" key="6">
    <source>
        <dbReference type="ARBA" id="ARBA00022840"/>
    </source>
</evidence>
<dbReference type="GO" id="GO:0009252">
    <property type="term" value="P:peptidoglycan biosynthetic process"/>
    <property type="evidence" value="ECO:0007669"/>
    <property type="project" value="UniProtKB-UniPathway"/>
</dbReference>
<evidence type="ECO:0000259" key="8">
    <source>
        <dbReference type="Pfam" id="PF08245"/>
    </source>
</evidence>
<dbReference type="SUPFAM" id="SSF53623">
    <property type="entry name" value="MurD-like peptide ligases, catalytic domain"/>
    <property type="match status" value="1"/>
</dbReference>
<reference evidence="9" key="1">
    <citation type="journal article" date="2015" name="Nature">
        <title>Complex archaea that bridge the gap between prokaryotes and eukaryotes.</title>
        <authorList>
            <person name="Spang A."/>
            <person name="Saw J.H."/>
            <person name="Jorgensen S.L."/>
            <person name="Zaremba-Niedzwiedzka K."/>
            <person name="Martijn J."/>
            <person name="Lind A.E."/>
            <person name="van Eijk R."/>
            <person name="Schleper C."/>
            <person name="Guy L."/>
            <person name="Ettema T.J."/>
        </authorList>
    </citation>
    <scope>NUCLEOTIDE SEQUENCE</scope>
</reference>
<feature type="domain" description="Mur ligase central" evidence="8">
    <location>
        <begin position="124"/>
        <end position="245"/>
    </location>
</feature>
<dbReference type="GO" id="GO:0008764">
    <property type="term" value="F:UDP-N-acetylmuramoylalanine-D-glutamate ligase activity"/>
    <property type="evidence" value="ECO:0007669"/>
    <property type="project" value="UniProtKB-EC"/>
</dbReference>
<protein>
    <submittedName>
        <fullName evidence="9">Uncharacterized protein</fullName>
    </submittedName>
</protein>
<dbReference type="SUPFAM" id="SSF51984">
    <property type="entry name" value="MurCD N-terminal domain"/>
    <property type="match status" value="1"/>
</dbReference>
<keyword evidence="3" id="KW-0963">Cytoplasm</keyword>
<dbReference type="InterPro" id="IPR013221">
    <property type="entry name" value="Mur_ligase_cen"/>
</dbReference>
<dbReference type="AlphaFoldDB" id="A0A0F9W344"/>
<dbReference type="GO" id="GO:0051301">
    <property type="term" value="P:cell division"/>
    <property type="evidence" value="ECO:0007669"/>
    <property type="project" value="InterPro"/>
</dbReference>
<gene>
    <name evidence="9" type="ORF">LCGC14_0333750</name>
</gene>
<dbReference type="HAMAP" id="MF_00639">
    <property type="entry name" value="MurD"/>
    <property type="match status" value="1"/>
</dbReference>
<dbReference type="SUPFAM" id="SSF53244">
    <property type="entry name" value="MurD-like peptide ligases, peptide-binding domain"/>
    <property type="match status" value="1"/>
</dbReference>
<dbReference type="Gene3D" id="3.40.1190.10">
    <property type="entry name" value="Mur-like, catalytic domain"/>
    <property type="match status" value="1"/>
</dbReference>
<evidence type="ECO:0000256" key="1">
    <source>
        <dbReference type="ARBA" id="ARBA00004496"/>
    </source>
</evidence>
<proteinExistence type="inferred from homology"/>
<organism evidence="9">
    <name type="scientific">marine sediment metagenome</name>
    <dbReference type="NCBI Taxonomy" id="412755"/>
    <lineage>
        <taxon>unclassified sequences</taxon>
        <taxon>metagenomes</taxon>
        <taxon>ecological metagenomes</taxon>
    </lineage>
</organism>
<feature type="domain" description="Mur ligase C-terminal" evidence="7">
    <location>
        <begin position="300"/>
        <end position="418"/>
    </location>
</feature>
<dbReference type="Gene3D" id="3.40.50.720">
    <property type="entry name" value="NAD(P)-binding Rossmann-like Domain"/>
    <property type="match status" value="1"/>
</dbReference>
<dbReference type="InterPro" id="IPR004101">
    <property type="entry name" value="Mur_ligase_C"/>
</dbReference>
<evidence type="ECO:0000256" key="2">
    <source>
        <dbReference type="ARBA" id="ARBA00004752"/>
    </source>
</evidence>
<dbReference type="NCBIfam" id="TIGR01087">
    <property type="entry name" value="murD"/>
    <property type="match status" value="1"/>
</dbReference>
<evidence type="ECO:0000259" key="7">
    <source>
        <dbReference type="Pfam" id="PF02875"/>
    </source>
</evidence>
<dbReference type="Pfam" id="PF08245">
    <property type="entry name" value="Mur_ligase_M"/>
    <property type="match status" value="1"/>
</dbReference>
<dbReference type="GO" id="GO:0008360">
    <property type="term" value="P:regulation of cell shape"/>
    <property type="evidence" value="ECO:0007669"/>
    <property type="project" value="InterPro"/>
</dbReference>
<evidence type="ECO:0000256" key="3">
    <source>
        <dbReference type="ARBA" id="ARBA00022490"/>
    </source>
</evidence>
<evidence type="ECO:0000256" key="5">
    <source>
        <dbReference type="ARBA" id="ARBA00022741"/>
    </source>
</evidence>
<evidence type="ECO:0000313" key="9">
    <source>
        <dbReference type="EMBL" id="KKN80086.1"/>
    </source>
</evidence>
<dbReference type="InterPro" id="IPR036615">
    <property type="entry name" value="Mur_ligase_C_dom_sf"/>
</dbReference>
<comment type="caution">
    <text evidence="9">The sequence shown here is derived from an EMBL/GenBank/DDBJ whole genome shotgun (WGS) entry which is preliminary data.</text>
</comment>
<keyword evidence="4" id="KW-0436">Ligase</keyword>
<evidence type="ECO:0000256" key="4">
    <source>
        <dbReference type="ARBA" id="ARBA00022598"/>
    </source>
</evidence>
<dbReference type="InterPro" id="IPR005762">
    <property type="entry name" value="MurD"/>
</dbReference>
<dbReference type="InterPro" id="IPR036565">
    <property type="entry name" value="Mur-like_cat_sf"/>
</dbReference>